<keyword evidence="2" id="KW-0067">ATP-binding</keyword>
<dbReference type="Gene3D" id="3.40.50.300">
    <property type="entry name" value="P-loop containing nucleotide triphosphate hydrolases"/>
    <property type="match status" value="1"/>
</dbReference>
<evidence type="ECO:0000313" key="3">
    <source>
        <dbReference type="Proteomes" id="UP000423525"/>
    </source>
</evidence>
<dbReference type="InterPro" id="IPR003439">
    <property type="entry name" value="ABC_transporter-like_ATP-bd"/>
</dbReference>
<dbReference type="GO" id="GO:0005524">
    <property type="term" value="F:ATP binding"/>
    <property type="evidence" value="ECO:0007669"/>
    <property type="project" value="UniProtKB-KW"/>
</dbReference>
<protein>
    <submittedName>
        <fullName evidence="2">ATP-binding cassette domain-containing protein</fullName>
    </submittedName>
</protein>
<dbReference type="Proteomes" id="UP000423525">
    <property type="component" value="Chromosome"/>
</dbReference>
<dbReference type="GO" id="GO:0016887">
    <property type="term" value="F:ATP hydrolysis activity"/>
    <property type="evidence" value="ECO:0007669"/>
    <property type="project" value="InterPro"/>
</dbReference>
<keyword evidence="2" id="KW-0547">Nucleotide-binding</keyword>
<dbReference type="AlphaFoldDB" id="A0A6I8MEX0"/>
<evidence type="ECO:0000313" key="2">
    <source>
        <dbReference type="EMBL" id="VZH86274.1"/>
    </source>
</evidence>
<dbReference type="SUPFAM" id="SSF52540">
    <property type="entry name" value="P-loop containing nucleoside triphosphate hydrolases"/>
    <property type="match status" value="1"/>
</dbReference>
<evidence type="ECO:0000259" key="1">
    <source>
        <dbReference type="Pfam" id="PF00005"/>
    </source>
</evidence>
<dbReference type="KEGG" id="crf:FRC0190_02195"/>
<gene>
    <name evidence="2" type="ORF">FRC0190_02195</name>
</gene>
<reference evidence="2 3" key="1">
    <citation type="submission" date="2019-11" db="EMBL/GenBank/DDBJ databases">
        <authorList>
            <person name="Brisse S."/>
        </authorList>
    </citation>
    <scope>NUCLEOTIDE SEQUENCE [LARGE SCALE GENOMIC DNA]</scope>
    <source>
        <strain evidence="2">FRC0190</strain>
    </source>
</reference>
<sequence length="134" mass="15384">MEFQGQTVPESLLCFKTLAGEIEPISDYVTLGKQPPGTLKNSTRIRLIDSPTFLPDLSIREHLHLMGMPKNPESFNAFAPWKLDEIYDHPPPSWLSNGQKQRAFLCGQLQSPAEFMLFDEPERHLNISWLNFTR</sequence>
<accession>A0A6I8MEX0</accession>
<organism evidence="2 3">
    <name type="scientific">Corynebacterium rouxii</name>
    <dbReference type="NCBI Taxonomy" id="2719119"/>
    <lineage>
        <taxon>Bacteria</taxon>
        <taxon>Bacillati</taxon>
        <taxon>Actinomycetota</taxon>
        <taxon>Actinomycetes</taxon>
        <taxon>Mycobacteriales</taxon>
        <taxon>Corynebacteriaceae</taxon>
        <taxon>Corynebacterium</taxon>
    </lineage>
</organism>
<dbReference type="EMBL" id="LR738855">
    <property type="protein sequence ID" value="VZH86274.1"/>
    <property type="molecule type" value="Genomic_DNA"/>
</dbReference>
<name>A0A6I8MEX0_9CORY</name>
<dbReference type="RefSeq" id="WP_155874307.1">
    <property type="nucleotide sequence ID" value="NZ_LR738855.1"/>
</dbReference>
<dbReference type="InterPro" id="IPR027417">
    <property type="entry name" value="P-loop_NTPase"/>
</dbReference>
<proteinExistence type="predicted"/>
<dbReference type="Pfam" id="PF00005">
    <property type="entry name" value="ABC_tran"/>
    <property type="match status" value="1"/>
</dbReference>
<feature type="domain" description="ABC transporter" evidence="1">
    <location>
        <begin position="15"/>
        <end position="121"/>
    </location>
</feature>